<proteinExistence type="inferred from homology"/>
<evidence type="ECO:0000256" key="6">
    <source>
        <dbReference type="SAM" id="MobiDB-lite"/>
    </source>
</evidence>
<comment type="subcellular location">
    <subcellularLocation>
        <location evidence="1">Membrane</location>
    </subcellularLocation>
</comment>
<sequence>MADEKKGGVATEAPGQQVPPYPGAPPYPQGAYGQAPPPYQVQPTTFVFPNTAGQQPAYVQHVAPGQVDHLGPVPKDHLKFAIITTICCFWPTGILAILKAVETRELIARGDIARANESSRKARMFSILALCIGLFLFFGIIVYGTIMDASLHPTGCGSKHCEGLDLPVGSAPTAPTRTPPRPAGKDTEQTTVTVEPTAAELQKKKERLQAQLEQARLILPTNVDL</sequence>
<name>A0A8K0EJH3_BRALA</name>
<accession>A0A8K0EJH3</accession>
<evidence type="ECO:0000256" key="1">
    <source>
        <dbReference type="ARBA" id="ARBA00004370"/>
    </source>
</evidence>
<feature type="region of interest" description="Disordered" evidence="6">
    <location>
        <begin position="169"/>
        <end position="191"/>
    </location>
</feature>
<reference evidence="8" key="1">
    <citation type="submission" date="2022-01" db="EMBL/GenBank/DDBJ databases">
        <authorList>
            <person name="Braso-Vives M."/>
        </authorList>
    </citation>
    <scope>NUCLEOTIDE SEQUENCE</scope>
</reference>
<dbReference type="PANTHER" id="PTHR14948:SF25">
    <property type="entry name" value="DUF4190 DOMAIN-CONTAINING PROTEIN"/>
    <property type="match status" value="1"/>
</dbReference>
<feature type="region of interest" description="Disordered" evidence="6">
    <location>
        <begin position="1"/>
        <end position="35"/>
    </location>
</feature>
<evidence type="ECO:0000256" key="2">
    <source>
        <dbReference type="ARBA" id="ARBA00006843"/>
    </source>
</evidence>
<keyword evidence="3 7" id="KW-0812">Transmembrane</keyword>
<dbReference type="EMBL" id="OV696703">
    <property type="protein sequence ID" value="CAH1250589.1"/>
    <property type="molecule type" value="Genomic_DNA"/>
</dbReference>
<dbReference type="Pfam" id="PF04505">
    <property type="entry name" value="CD225"/>
    <property type="match status" value="1"/>
</dbReference>
<dbReference type="OrthoDB" id="5989802at2759"/>
<dbReference type="GO" id="GO:0016020">
    <property type="term" value="C:membrane"/>
    <property type="evidence" value="ECO:0007669"/>
    <property type="project" value="UniProtKB-SubCell"/>
</dbReference>
<keyword evidence="9" id="KW-1185">Reference proteome</keyword>
<comment type="similarity">
    <text evidence="2">Belongs to the CD225/Dispanin family.</text>
</comment>
<evidence type="ECO:0000256" key="5">
    <source>
        <dbReference type="ARBA" id="ARBA00023136"/>
    </source>
</evidence>
<keyword evidence="4 7" id="KW-1133">Transmembrane helix</keyword>
<evidence type="ECO:0000313" key="9">
    <source>
        <dbReference type="Proteomes" id="UP000838412"/>
    </source>
</evidence>
<evidence type="ECO:0000256" key="3">
    <source>
        <dbReference type="ARBA" id="ARBA00022692"/>
    </source>
</evidence>
<protein>
    <submittedName>
        <fullName evidence="8">PRRT1 protein</fullName>
    </submittedName>
</protein>
<keyword evidence="5 7" id="KW-0472">Membrane</keyword>
<dbReference type="InterPro" id="IPR051423">
    <property type="entry name" value="CD225/Dispanin"/>
</dbReference>
<dbReference type="Proteomes" id="UP000838412">
    <property type="component" value="Chromosome 18"/>
</dbReference>
<evidence type="ECO:0000256" key="7">
    <source>
        <dbReference type="SAM" id="Phobius"/>
    </source>
</evidence>
<feature type="transmembrane region" description="Helical" evidence="7">
    <location>
        <begin position="80"/>
        <end position="101"/>
    </location>
</feature>
<dbReference type="PANTHER" id="PTHR14948">
    <property type="entry name" value="NG5"/>
    <property type="match status" value="1"/>
</dbReference>
<dbReference type="AlphaFoldDB" id="A0A8K0EJH3"/>
<organism evidence="8 9">
    <name type="scientific">Branchiostoma lanceolatum</name>
    <name type="common">Common lancelet</name>
    <name type="synonym">Amphioxus lanceolatum</name>
    <dbReference type="NCBI Taxonomy" id="7740"/>
    <lineage>
        <taxon>Eukaryota</taxon>
        <taxon>Metazoa</taxon>
        <taxon>Chordata</taxon>
        <taxon>Cephalochordata</taxon>
        <taxon>Leptocardii</taxon>
        <taxon>Amphioxiformes</taxon>
        <taxon>Branchiostomatidae</taxon>
        <taxon>Branchiostoma</taxon>
    </lineage>
</organism>
<evidence type="ECO:0000256" key="4">
    <source>
        <dbReference type="ARBA" id="ARBA00022989"/>
    </source>
</evidence>
<gene>
    <name evidence="8" type="primary">PRRT1</name>
    <name evidence="8" type="ORF">BLAG_LOCUS11263</name>
</gene>
<feature type="transmembrane region" description="Helical" evidence="7">
    <location>
        <begin position="122"/>
        <end position="146"/>
    </location>
</feature>
<feature type="compositionally biased region" description="Pro residues" evidence="6">
    <location>
        <begin position="17"/>
        <end position="28"/>
    </location>
</feature>
<evidence type="ECO:0000313" key="8">
    <source>
        <dbReference type="EMBL" id="CAH1250589.1"/>
    </source>
</evidence>
<dbReference type="InterPro" id="IPR007593">
    <property type="entry name" value="CD225/Dispanin_fam"/>
</dbReference>